<organism evidence="8 9">
    <name type="scientific">Lichtheimia corymbifera JMRC:FSU:9682</name>
    <dbReference type="NCBI Taxonomy" id="1263082"/>
    <lineage>
        <taxon>Eukaryota</taxon>
        <taxon>Fungi</taxon>
        <taxon>Fungi incertae sedis</taxon>
        <taxon>Mucoromycota</taxon>
        <taxon>Mucoromycotina</taxon>
        <taxon>Mucoromycetes</taxon>
        <taxon>Mucorales</taxon>
        <taxon>Lichtheimiaceae</taxon>
        <taxon>Lichtheimia</taxon>
    </lineage>
</organism>
<evidence type="ECO:0000313" key="9">
    <source>
        <dbReference type="Proteomes" id="UP000027586"/>
    </source>
</evidence>
<dbReference type="Pfam" id="PF00078">
    <property type="entry name" value="RVT_1"/>
    <property type="match status" value="1"/>
</dbReference>
<keyword evidence="5" id="KW-0255">Endonuclease</keyword>
<dbReference type="VEuPathDB" id="FungiDB:LCOR_12030.1"/>
<gene>
    <name evidence="8" type="ORF">LCOR_12030.1</name>
</gene>
<keyword evidence="9" id="KW-1185">Reference proteome</keyword>
<dbReference type="CDD" id="cd01647">
    <property type="entry name" value="RT_LTR"/>
    <property type="match status" value="1"/>
</dbReference>
<dbReference type="Pfam" id="PF13975">
    <property type="entry name" value="gag-asp_proteas"/>
    <property type="match status" value="1"/>
</dbReference>
<dbReference type="AlphaFoldDB" id="A0A068SGV5"/>
<dbReference type="Gene3D" id="3.10.10.10">
    <property type="entry name" value="HIV Type 1 Reverse Transcriptase, subunit A, domain 1"/>
    <property type="match status" value="1"/>
</dbReference>
<evidence type="ECO:0000259" key="7">
    <source>
        <dbReference type="PROSITE" id="PS50878"/>
    </source>
</evidence>
<evidence type="ECO:0000256" key="6">
    <source>
        <dbReference type="SAM" id="MobiDB-lite"/>
    </source>
</evidence>
<sequence length="697" mass="77444">MDPVEVLNAQKRSAEEASLSNHGVDKGKRPATGPRAVPMQVDEEPSNAAVKPSQSKPRKKRAPPRRLPVKTAKRNIWKCLEQLDAGLSVAQWLSMDREAYKDIRDGLRYLYGRKPRTTQPKAIGQVNAMKVDTNASDDDDWWSDDEVSEEGDDGTSVSSIATIESEDTHLEYPYDFSKMQSSKPLKAHIVINDEPVMATFDTGASVSVISKPLAKKLGLESNGDCLPLSSLGQVSAGVGKITTHVPIRVAGKYRPEHMCIFDTDRPVCLLGMTWFKAHGVYIDSSDSTIVIPVKHGRGSVVLQGNNTSEVISTRKQDEQGEVFAFTITSDTQKGEQGDDVDIGVGIFATDASACAMEEAGGEMKFDTSGASALLGYYKEEVLGEEHENQQPHVIPEAIGELLNNYQHCFVEVSGLGRVKNFAHDIPLTDTTRVRSKTYRLSWEEEEHLRSELATLTDMGLIRPSKGLWTSPIFFVKKKDESLRMVIDYCELNSKTAKDAYPLPYIDDLLGAMNGACIFSTLDAASGYWQIPLADDATEKSGFVTKYGTYEFTVMPFGLTSAPACFQRTMNTILAPYIGKFAFVFIDDIIIYSRSVEEHVEHLRKVFEVCDNAGLRLKRAKCEFAKEHVEYLGHIVSCHGLLPSPRNVAKIRNMPAPRNLSQARSLAGMINYYRRHIKDCAEILAPLTQLFKKKETFY</sequence>
<dbReference type="InterPro" id="IPR043502">
    <property type="entry name" value="DNA/RNA_pol_sf"/>
</dbReference>
<dbReference type="InterPro" id="IPR050951">
    <property type="entry name" value="Retrovirus_Pol_polyprotein"/>
</dbReference>
<dbReference type="GO" id="GO:0004190">
    <property type="term" value="F:aspartic-type endopeptidase activity"/>
    <property type="evidence" value="ECO:0007669"/>
    <property type="project" value="UniProtKB-KW"/>
</dbReference>
<keyword evidence="3" id="KW-0540">Nuclease</keyword>
<dbReference type="PANTHER" id="PTHR37984:SF5">
    <property type="entry name" value="PROTEIN NYNRIN-LIKE"/>
    <property type="match status" value="1"/>
</dbReference>
<reference evidence="8" key="1">
    <citation type="submission" date="2013-08" db="EMBL/GenBank/DDBJ databases">
        <title>Gene expansion shapes genome architecture in the human pathogen Lichtheimia corymbifera: an evolutionary genomics analysis in the ancient terrestrial Mucorales (Mucoromycotina).</title>
        <authorList>
            <person name="Schwartze V.U."/>
            <person name="Winter S."/>
            <person name="Shelest E."/>
            <person name="Marcet-Houben M."/>
            <person name="Horn F."/>
            <person name="Wehner S."/>
            <person name="Hoffmann K."/>
            <person name="Riege K."/>
            <person name="Sammeth M."/>
            <person name="Nowrousian M."/>
            <person name="Valiante V."/>
            <person name="Linde J."/>
            <person name="Jacobsen I.D."/>
            <person name="Marz M."/>
            <person name="Brakhage A.A."/>
            <person name="Gabaldon T."/>
            <person name="Bocker S."/>
            <person name="Voigt K."/>
        </authorList>
    </citation>
    <scope>NUCLEOTIDE SEQUENCE [LARGE SCALE GENOMIC DNA]</scope>
    <source>
        <strain evidence="8">FSU 9682</strain>
    </source>
</reference>
<feature type="region of interest" description="Disordered" evidence="6">
    <location>
        <begin position="134"/>
        <end position="157"/>
    </location>
</feature>
<protein>
    <submittedName>
        <fullName evidence="8">Retrotransposon unclassified</fullName>
    </submittedName>
</protein>
<proteinExistence type="predicted"/>
<dbReference type="PROSITE" id="PS50878">
    <property type="entry name" value="RT_POL"/>
    <property type="match status" value="1"/>
</dbReference>
<evidence type="ECO:0000256" key="5">
    <source>
        <dbReference type="ARBA" id="ARBA00022759"/>
    </source>
</evidence>
<keyword evidence="4" id="KW-0645">Protease</keyword>
<evidence type="ECO:0000256" key="1">
    <source>
        <dbReference type="ARBA" id="ARBA00022679"/>
    </source>
</evidence>
<keyword evidence="2" id="KW-0548">Nucleotidyltransferase</keyword>
<dbReference type="OrthoDB" id="5597136at2759"/>
<feature type="domain" description="Reverse transcriptase" evidence="7">
    <location>
        <begin position="456"/>
        <end position="635"/>
    </location>
</feature>
<dbReference type="Gene3D" id="3.30.70.270">
    <property type="match status" value="2"/>
</dbReference>
<dbReference type="Gene3D" id="2.40.70.10">
    <property type="entry name" value="Acid Proteases"/>
    <property type="match status" value="1"/>
</dbReference>
<dbReference type="CDD" id="cd00303">
    <property type="entry name" value="retropepsin_like"/>
    <property type="match status" value="1"/>
</dbReference>
<dbReference type="PROSITE" id="PS00141">
    <property type="entry name" value="ASP_PROTEASE"/>
    <property type="match status" value="1"/>
</dbReference>
<dbReference type="InterPro" id="IPR000477">
    <property type="entry name" value="RT_dom"/>
</dbReference>
<dbReference type="SUPFAM" id="SSF56672">
    <property type="entry name" value="DNA/RNA polymerases"/>
    <property type="match status" value="1"/>
</dbReference>
<dbReference type="InterPro" id="IPR043128">
    <property type="entry name" value="Rev_trsase/Diguanyl_cyclase"/>
</dbReference>
<feature type="compositionally biased region" description="Basic residues" evidence="6">
    <location>
        <begin position="56"/>
        <end position="70"/>
    </location>
</feature>
<dbReference type="SUPFAM" id="SSF50630">
    <property type="entry name" value="Acid proteases"/>
    <property type="match status" value="1"/>
</dbReference>
<feature type="region of interest" description="Disordered" evidence="6">
    <location>
        <begin position="1"/>
        <end position="70"/>
    </location>
</feature>
<name>A0A068SGV5_9FUNG</name>
<dbReference type="GO" id="GO:0016779">
    <property type="term" value="F:nucleotidyltransferase activity"/>
    <property type="evidence" value="ECO:0007669"/>
    <property type="project" value="UniProtKB-KW"/>
</dbReference>
<dbReference type="GO" id="GO:0004519">
    <property type="term" value="F:endonuclease activity"/>
    <property type="evidence" value="ECO:0007669"/>
    <property type="project" value="UniProtKB-KW"/>
</dbReference>
<dbReference type="STRING" id="1263082.A0A068SGV5"/>
<evidence type="ECO:0000256" key="2">
    <source>
        <dbReference type="ARBA" id="ARBA00022695"/>
    </source>
</evidence>
<keyword evidence="4" id="KW-0064">Aspartyl protease</keyword>
<dbReference type="PANTHER" id="PTHR37984">
    <property type="entry name" value="PROTEIN CBG26694"/>
    <property type="match status" value="1"/>
</dbReference>
<feature type="compositionally biased region" description="Acidic residues" evidence="6">
    <location>
        <begin position="135"/>
        <end position="153"/>
    </location>
</feature>
<dbReference type="EMBL" id="CBTN010000164">
    <property type="protein sequence ID" value="CDH61250.1"/>
    <property type="molecule type" value="Genomic_DNA"/>
</dbReference>
<evidence type="ECO:0000313" key="8">
    <source>
        <dbReference type="EMBL" id="CDH61250.1"/>
    </source>
</evidence>
<keyword evidence="5" id="KW-0378">Hydrolase</keyword>
<keyword evidence="1" id="KW-0808">Transferase</keyword>
<comment type="caution">
    <text evidence="8">The sequence shown here is derived from an EMBL/GenBank/DDBJ whole genome shotgun (WGS) entry which is preliminary data.</text>
</comment>
<dbReference type="GO" id="GO:0006508">
    <property type="term" value="P:proteolysis"/>
    <property type="evidence" value="ECO:0007669"/>
    <property type="project" value="InterPro"/>
</dbReference>
<evidence type="ECO:0000256" key="3">
    <source>
        <dbReference type="ARBA" id="ARBA00022722"/>
    </source>
</evidence>
<dbReference type="Proteomes" id="UP000027586">
    <property type="component" value="Unassembled WGS sequence"/>
</dbReference>
<accession>A0A068SGV5</accession>
<evidence type="ECO:0000256" key="4">
    <source>
        <dbReference type="ARBA" id="ARBA00022750"/>
    </source>
</evidence>
<dbReference type="InterPro" id="IPR021109">
    <property type="entry name" value="Peptidase_aspartic_dom_sf"/>
</dbReference>
<dbReference type="InterPro" id="IPR001969">
    <property type="entry name" value="Aspartic_peptidase_AS"/>
</dbReference>